<evidence type="ECO:0000256" key="1">
    <source>
        <dbReference type="SAM" id="Phobius"/>
    </source>
</evidence>
<gene>
    <name evidence="2" type="ORF">GMLC_05930</name>
</gene>
<dbReference type="Proteomes" id="UP000587586">
    <property type="component" value="Unassembled WGS sequence"/>
</dbReference>
<comment type="caution">
    <text evidence="2">The sequence shown here is derived from an EMBL/GenBank/DDBJ whole genome shotgun (WGS) entry which is preliminary data.</text>
</comment>
<dbReference type="RefSeq" id="WP_183359533.1">
    <property type="nucleotide sequence ID" value="NZ_BLXZ01000001.1"/>
</dbReference>
<dbReference type="AlphaFoldDB" id="A0A6V8N4Y4"/>
<feature type="transmembrane region" description="Helical" evidence="1">
    <location>
        <begin position="12"/>
        <end position="34"/>
    </location>
</feature>
<accession>A0A6V8N4Y4</accession>
<organism evidence="2 3">
    <name type="scientific">Geomonas limicola</name>
    <dbReference type="NCBI Taxonomy" id="2740186"/>
    <lineage>
        <taxon>Bacteria</taxon>
        <taxon>Pseudomonadati</taxon>
        <taxon>Thermodesulfobacteriota</taxon>
        <taxon>Desulfuromonadia</taxon>
        <taxon>Geobacterales</taxon>
        <taxon>Geobacteraceae</taxon>
        <taxon>Geomonas</taxon>
    </lineage>
</organism>
<proteinExistence type="predicted"/>
<reference evidence="3" key="1">
    <citation type="submission" date="2020-06" db="EMBL/GenBank/DDBJ databases">
        <title>Draft genomic sequecing of Geomonas sp. Red745.</title>
        <authorList>
            <person name="Itoh H."/>
            <person name="Xu Z.X."/>
            <person name="Ushijima N."/>
            <person name="Masuda Y."/>
            <person name="Shiratori Y."/>
            <person name="Senoo K."/>
        </authorList>
    </citation>
    <scope>NUCLEOTIDE SEQUENCE [LARGE SCALE GENOMIC DNA]</scope>
    <source>
        <strain evidence="3">Red745</strain>
    </source>
</reference>
<keyword evidence="1" id="KW-1133">Transmembrane helix</keyword>
<evidence type="ECO:0000313" key="3">
    <source>
        <dbReference type="Proteomes" id="UP000587586"/>
    </source>
</evidence>
<evidence type="ECO:0000313" key="2">
    <source>
        <dbReference type="EMBL" id="GFO67014.1"/>
    </source>
</evidence>
<sequence>MPGNKEHQEICVVGRLFSLEALVVIMGVVSLVYGVVTAQAVSIIIGVAVLGAILVLTRWCRRNQAK</sequence>
<keyword evidence="3" id="KW-1185">Reference proteome</keyword>
<protein>
    <submittedName>
        <fullName evidence="2">Uncharacterized protein</fullName>
    </submittedName>
</protein>
<dbReference type="EMBL" id="BLXZ01000001">
    <property type="protein sequence ID" value="GFO67014.1"/>
    <property type="molecule type" value="Genomic_DNA"/>
</dbReference>
<feature type="transmembrane region" description="Helical" evidence="1">
    <location>
        <begin position="40"/>
        <end position="60"/>
    </location>
</feature>
<keyword evidence="1" id="KW-0812">Transmembrane</keyword>
<keyword evidence="1" id="KW-0472">Membrane</keyword>
<name>A0A6V8N4Y4_9BACT</name>